<evidence type="ECO:0000313" key="2">
    <source>
        <dbReference type="EMBL" id="KAF4512316.1"/>
    </source>
</evidence>
<evidence type="ECO:0000313" key="3">
    <source>
        <dbReference type="Proteomes" id="UP000557566"/>
    </source>
</evidence>
<proteinExistence type="predicted"/>
<dbReference type="OrthoDB" id="4342612at2759"/>
<feature type="region of interest" description="Disordered" evidence="1">
    <location>
        <begin position="1"/>
        <end position="26"/>
    </location>
</feature>
<sequence>MVEQQAPGERAQAPGISSPVDRTRREPGKVHFWQVTGDAECMYQQHTSGVDGFNAESFAWHQALNTNLGHSQFAIADGIRIQSTE</sequence>
<organism evidence="2 3">
    <name type="scientific">Ophiocordyceps sinensis</name>
    <dbReference type="NCBI Taxonomy" id="72228"/>
    <lineage>
        <taxon>Eukaryota</taxon>
        <taxon>Fungi</taxon>
        <taxon>Dikarya</taxon>
        <taxon>Ascomycota</taxon>
        <taxon>Pezizomycotina</taxon>
        <taxon>Sordariomycetes</taxon>
        <taxon>Hypocreomycetidae</taxon>
        <taxon>Hypocreales</taxon>
        <taxon>Ophiocordycipitaceae</taxon>
        <taxon>Ophiocordyceps</taxon>
    </lineage>
</organism>
<keyword evidence="3" id="KW-1185">Reference proteome</keyword>
<reference evidence="2 3" key="1">
    <citation type="journal article" date="2020" name="Genome Biol. Evol.">
        <title>A new high-quality draft genome assembly of the Chinese cordyceps Ophiocordyceps sinensis.</title>
        <authorList>
            <person name="Shu R."/>
            <person name="Zhang J."/>
            <person name="Meng Q."/>
            <person name="Zhang H."/>
            <person name="Zhou G."/>
            <person name="Li M."/>
            <person name="Wu P."/>
            <person name="Zhao Y."/>
            <person name="Chen C."/>
            <person name="Qin Q."/>
        </authorList>
    </citation>
    <scope>NUCLEOTIDE SEQUENCE [LARGE SCALE GENOMIC DNA]</scope>
    <source>
        <strain evidence="2 3">IOZ07</strain>
    </source>
</reference>
<evidence type="ECO:0000256" key="1">
    <source>
        <dbReference type="SAM" id="MobiDB-lite"/>
    </source>
</evidence>
<gene>
    <name evidence="2" type="ORF">G6O67_001474</name>
</gene>
<comment type="caution">
    <text evidence="2">The sequence shown here is derived from an EMBL/GenBank/DDBJ whole genome shotgun (WGS) entry which is preliminary data.</text>
</comment>
<dbReference type="EMBL" id="JAAVMX010000002">
    <property type="protein sequence ID" value="KAF4512316.1"/>
    <property type="molecule type" value="Genomic_DNA"/>
</dbReference>
<dbReference type="Proteomes" id="UP000557566">
    <property type="component" value="Unassembled WGS sequence"/>
</dbReference>
<name>A0A8H4V952_9HYPO</name>
<protein>
    <submittedName>
        <fullName evidence="2">Uncharacterized protein</fullName>
    </submittedName>
</protein>
<dbReference type="AlphaFoldDB" id="A0A8H4V952"/>
<accession>A0A8H4V952</accession>